<evidence type="ECO:0000313" key="2">
    <source>
        <dbReference type="EMBL" id="KAG6755836.1"/>
    </source>
</evidence>
<protein>
    <recommendedName>
        <fullName evidence="1">F-box domain-containing protein</fullName>
    </recommendedName>
</protein>
<dbReference type="EMBL" id="JAAWWB010000021">
    <property type="protein sequence ID" value="KAG6755836.1"/>
    <property type="molecule type" value="Genomic_DNA"/>
</dbReference>
<dbReference type="InterPro" id="IPR055411">
    <property type="entry name" value="LRR_FXL15/At3g58940/PEG3-like"/>
</dbReference>
<dbReference type="OrthoDB" id="819388at2759"/>
<dbReference type="InterPro" id="IPR053781">
    <property type="entry name" value="F-box_AtFBL13-like"/>
</dbReference>
<dbReference type="Pfam" id="PF08387">
    <property type="entry name" value="FBD"/>
    <property type="match status" value="1"/>
</dbReference>
<dbReference type="Proteomes" id="UP000886885">
    <property type="component" value="Chromosome 11A"/>
</dbReference>
<evidence type="ECO:0000313" key="3">
    <source>
        <dbReference type="Proteomes" id="UP000886885"/>
    </source>
</evidence>
<dbReference type="PROSITE" id="PS50181">
    <property type="entry name" value="FBOX"/>
    <property type="match status" value="1"/>
</dbReference>
<feature type="domain" description="F-box" evidence="1">
    <location>
        <begin position="6"/>
        <end position="54"/>
    </location>
</feature>
<proteinExistence type="predicted"/>
<gene>
    <name evidence="2" type="ORF">POTOM_039243</name>
</gene>
<dbReference type="CDD" id="cd22160">
    <property type="entry name" value="F-box_AtFBL13-like"/>
    <property type="match status" value="1"/>
</dbReference>
<dbReference type="SMART" id="SM00256">
    <property type="entry name" value="FBOX"/>
    <property type="match status" value="1"/>
</dbReference>
<dbReference type="InterPro" id="IPR001810">
    <property type="entry name" value="F-box_dom"/>
</dbReference>
<dbReference type="PANTHER" id="PTHR31900:SF30">
    <property type="entry name" value="SUPERFAMILY PROTEIN, PUTATIVE-RELATED"/>
    <property type="match status" value="1"/>
</dbReference>
<dbReference type="AlphaFoldDB" id="A0A8X7YSC3"/>
<dbReference type="PANTHER" id="PTHR31900">
    <property type="entry name" value="F-BOX/RNI SUPERFAMILY PROTEIN-RELATED"/>
    <property type="match status" value="1"/>
</dbReference>
<reference evidence="2" key="1">
    <citation type="journal article" date="2020" name="bioRxiv">
        <title>Hybrid origin of Populus tomentosa Carr. identified through genome sequencing and phylogenomic analysis.</title>
        <authorList>
            <person name="An X."/>
            <person name="Gao K."/>
            <person name="Chen Z."/>
            <person name="Li J."/>
            <person name="Yang X."/>
            <person name="Yang X."/>
            <person name="Zhou J."/>
            <person name="Guo T."/>
            <person name="Zhao T."/>
            <person name="Huang S."/>
            <person name="Miao D."/>
            <person name="Khan W.U."/>
            <person name="Rao P."/>
            <person name="Ye M."/>
            <person name="Lei B."/>
            <person name="Liao W."/>
            <person name="Wang J."/>
            <person name="Ji L."/>
            <person name="Li Y."/>
            <person name="Guo B."/>
            <person name="Mustafa N.S."/>
            <person name="Li S."/>
            <person name="Yun Q."/>
            <person name="Keller S.R."/>
            <person name="Mao J."/>
            <person name="Zhang R."/>
            <person name="Strauss S.H."/>
        </authorList>
    </citation>
    <scope>NUCLEOTIDE SEQUENCE</scope>
    <source>
        <strain evidence="2">GM15</strain>
        <tissue evidence="2">Leaf</tissue>
    </source>
</reference>
<dbReference type="SMART" id="SM00579">
    <property type="entry name" value="FBD"/>
    <property type="match status" value="1"/>
</dbReference>
<dbReference type="InterPro" id="IPR050232">
    <property type="entry name" value="FBL13/AtMIF1-like"/>
</dbReference>
<dbReference type="InterPro" id="IPR006566">
    <property type="entry name" value="FBD"/>
</dbReference>
<organism evidence="2 3">
    <name type="scientific">Populus tomentosa</name>
    <name type="common">Chinese white poplar</name>
    <dbReference type="NCBI Taxonomy" id="118781"/>
    <lineage>
        <taxon>Eukaryota</taxon>
        <taxon>Viridiplantae</taxon>
        <taxon>Streptophyta</taxon>
        <taxon>Embryophyta</taxon>
        <taxon>Tracheophyta</taxon>
        <taxon>Spermatophyta</taxon>
        <taxon>Magnoliopsida</taxon>
        <taxon>eudicotyledons</taxon>
        <taxon>Gunneridae</taxon>
        <taxon>Pentapetalae</taxon>
        <taxon>rosids</taxon>
        <taxon>fabids</taxon>
        <taxon>Malpighiales</taxon>
        <taxon>Salicaceae</taxon>
        <taxon>Saliceae</taxon>
        <taxon>Populus</taxon>
    </lineage>
</organism>
<dbReference type="Pfam" id="PF24758">
    <property type="entry name" value="LRR_At5g56370"/>
    <property type="match status" value="1"/>
</dbReference>
<comment type="caution">
    <text evidence="2">The sequence shown here is derived from an EMBL/GenBank/DDBJ whole genome shotgun (WGS) entry which is preliminary data.</text>
</comment>
<dbReference type="Pfam" id="PF00646">
    <property type="entry name" value="F-box"/>
    <property type="match status" value="1"/>
</dbReference>
<evidence type="ECO:0000259" key="1">
    <source>
        <dbReference type="PROSITE" id="PS50181"/>
    </source>
</evidence>
<accession>A0A8X7YSC3</accession>
<keyword evidence="3" id="KW-1185">Reference proteome</keyword>
<name>A0A8X7YSC3_POPTO</name>
<sequence length="465" mass="52556">MDDSGGKSINDLPDALLRHILSFLETKDAVRTSILSRKWEHLWKSLSNLEFHQCRSKAKTTIFMNSVERVLLLRDSSNIEKFTLSCRIDDATRTRIWVSAAVNRNVKELCVDFSEGDESESFVFPLCLFTCATLIKLKITSRRVLRLPSSIPLPCLKILCLQHVVFPDEDSTQQILNLRTLEELEIRFCDWKNLKAITISAPKLRSLDIWEMPRNDLRGSDACHVMIFGTALTFFSFSGGFWDDYCLFKSSSLVEAYLDVYGFEGRSREIAYRAYKHIAGLSTVKHLTLGSAVLKALDCAPELLAHPPTVMNLTSLRLSESFLQPCPDLHCDTFWHILYSSPHLKALSFSTIKLSELPTNCAEDDWILEPAPPCFQSCLKCIEISDFGGLTNELDAVAFLLKNAIALDDMVITCSTNGSEAQRKIREQLFELPGWSEIGKLNFVTKIMAGVLHIPLEIFEINSLD</sequence>